<dbReference type="Proteomes" id="UP001339911">
    <property type="component" value="Unassembled WGS sequence"/>
</dbReference>
<sequence length="144" mass="16116">MADEDELRLRHLADVQATIARMSQHSFVIRGWSVTLVSIVFTVLGTQGRNLRLLAVVALAPAVIFWGLDAYYLRQERLFRRLHAAVARRLLDGAEAPDVRPLDMGVAEYQDEVPGFWRTLVAPHVLAIPATLIVLTLGYTLLLD</sequence>
<keyword evidence="1" id="KW-1133">Transmembrane helix</keyword>
<dbReference type="EMBL" id="JAZGQL010000001">
    <property type="protein sequence ID" value="MEE6305667.1"/>
    <property type="molecule type" value="Genomic_DNA"/>
</dbReference>
<keyword evidence="3" id="KW-1185">Reference proteome</keyword>
<reference evidence="2 3" key="1">
    <citation type="submission" date="2024-01" db="EMBL/GenBank/DDBJ databases">
        <title>Genome insights into Plantactinospora veratri sp. nov.</title>
        <authorList>
            <person name="Wang L."/>
        </authorList>
    </citation>
    <scope>NUCLEOTIDE SEQUENCE [LARGE SCALE GENOMIC DNA]</scope>
    <source>
        <strain evidence="2 3">NEAU-FHS4</strain>
    </source>
</reference>
<keyword evidence="1" id="KW-0812">Transmembrane</keyword>
<name>A0ABU7S732_9ACTN</name>
<dbReference type="RefSeq" id="WP_331206029.1">
    <property type="nucleotide sequence ID" value="NZ_JAZGQL010000001.1"/>
</dbReference>
<accession>A0ABU7S732</accession>
<feature type="transmembrane region" description="Helical" evidence="1">
    <location>
        <begin position="120"/>
        <end position="142"/>
    </location>
</feature>
<feature type="transmembrane region" description="Helical" evidence="1">
    <location>
        <begin position="51"/>
        <end position="73"/>
    </location>
</feature>
<organism evidence="2 3">
    <name type="scientific">Plantactinospora veratri</name>
    <dbReference type="NCBI Taxonomy" id="1436122"/>
    <lineage>
        <taxon>Bacteria</taxon>
        <taxon>Bacillati</taxon>
        <taxon>Actinomycetota</taxon>
        <taxon>Actinomycetes</taxon>
        <taxon>Micromonosporales</taxon>
        <taxon>Micromonosporaceae</taxon>
        <taxon>Plantactinospora</taxon>
    </lineage>
</organism>
<evidence type="ECO:0000313" key="2">
    <source>
        <dbReference type="EMBL" id="MEE6305667.1"/>
    </source>
</evidence>
<evidence type="ECO:0000313" key="3">
    <source>
        <dbReference type="Proteomes" id="UP001339911"/>
    </source>
</evidence>
<evidence type="ECO:0000256" key="1">
    <source>
        <dbReference type="SAM" id="Phobius"/>
    </source>
</evidence>
<comment type="caution">
    <text evidence="2">The sequence shown here is derived from an EMBL/GenBank/DDBJ whole genome shotgun (WGS) entry which is preliminary data.</text>
</comment>
<gene>
    <name evidence="2" type="ORF">V1634_02305</name>
</gene>
<protein>
    <submittedName>
        <fullName evidence="2">Uncharacterized protein</fullName>
    </submittedName>
</protein>
<feature type="transmembrane region" description="Helical" evidence="1">
    <location>
        <begin position="27"/>
        <end position="45"/>
    </location>
</feature>
<proteinExistence type="predicted"/>
<keyword evidence="1" id="KW-0472">Membrane</keyword>